<evidence type="ECO:0000256" key="1">
    <source>
        <dbReference type="ARBA" id="ARBA00002190"/>
    </source>
</evidence>
<comment type="function">
    <text evidence="1 6">Required for the transposition of the insertion element.</text>
</comment>
<dbReference type="GO" id="GO:0006313">
    <property type="term" value="P:DNA transposition"/>
    <property type="evidence" value="ECO:0007669"/>
    <property type="project" value="UniProtKB-UniRule"/>
</dbReference>
<reference evidence="7" key="1">
    <citation type="submission" date="2024-01" db="EMBL/GenBank/DDBJ databases">
        <title>Sequencing the genomes of a sandfly, Sergentomyia squamirostris, and its two endosymbionts.</title>
        <authorList>
            <person name="Itokawa K."/>
            <person name="Sanjoba C."/>
        </authorList>
    </citation>
    <scope>NUCLEOTIDE SEQUENCE</scope>
    <source>
        <strain evidence="7">RiSSQ</strain>
    </source>
</reference>
<dbReference type="AlphaFoldDB" id="A0AAT9G9Y8"/>
<name>A0AAT9G9Y8_9RICK</name>
<organism evidence="7">
    <name type="scientific">Candidatus Tisiphia endosymbiont of Sergentomyia squamirostris</name>
    <dbReference type="NCBI Taxonomy" id="3113639"/>
    <lineage>
        <taxon>Bacteria</taxon>
        <taxon>Pseudomonadati</taxon>
        <taxon>Pseudomonadota</taxon>
        <taxon>Alphaproteobacteria</taxon>
        <taxon>Rickettsiales</taxon>
        <taxon>Rickettsiaceae</taxon>
        <taxon>Rickettsieae</taxon>
        <taxon>Candidatus Tisiphia</taxon>
    </lineage>
</organism>
<proteinExistence type="inferred from homology"/>
<comment type="similarity">
    <text evidence="2 6">Belongs to the transposase mutator family.</text>
</comment>
<dbReference type="PANTHER" id="PTHR33217:SF5">
    <property type="entry name" value="MUTATOR FAMILY TRANSPOSASE"/>
    <property type="match status" value="1"/>
</dbReference>
<accession>A0AAT9G9Y8</accession>
<keyword evidence="5 6" id="KW-0233">DNA recombination</keyword>
<sequence length="85" mass="10007">MTKRLIEKALQSEMNNHLGYDKYSRADNDNARNGITSKKLISEHGAVEIEVPRDRHNTFEPEYYQNAKNVLMVLTTKYYHYMLKA</sequence>
<dbReference type="EMBL" id="AP029170">
    <property type="protein sequence ID" value="BFD46592.1"/>
    <property type="molecule type" value="Genomic_DNA"/>
</dbReference>
<dbReference type="GO" id="GO:0003677">
    <property type="term" value="F:DNA binding"/>
    <property type="evidence" value="ECO:0007669"/>
    <property type="project" value="UniProtKB-UniRule"/>
</dbReference>
<dbReference type="InterPro" id="IPR001207">
    <property type="entry name" value="Transposase_mutator"/>
</dbReference>
<evidence type="ECO:0000256" key="5">
    <source>
        <dbReference type="ARBA" id="ARBA00023172"/>
    </source>
</evidence>
<evidence type="ECO:0000256" key="3">
    <source>
        <dbReference type="ARBA" id="ARBA00022578"/>
    </source>
</evidence>
<evidence type="ECO:0000313" key="7">
    <source>
        <dbReference type="EMBL" id="BFD46592.1"/>
    </source>
</evidence>
<gene>
    <name evidence="7" type="ORF">DMENIID0002_12380</name>
</gene>
<keyword evidence="4 6" id="KW-0238">DNA-binding</keyword>
<keyword evidence="3 6" id="KW-0815">Transposition</keyword>
<evidence type="ECO:0000256" key="6">
    <source>
        <dbReference type="RuleBase" id="RU365089"/>
    </source>
</evidence>
<keyword evidence="6" id="KW-0814">Transposable element</keyword>
<evidence type="ECO:0000256" key="4">
    <source>
        <dbReference type="ARBA" id="ARBA00023125"/>
    </source>
</evidence>
<dbReference type="GO" id="GO:0004803">
    <property type="term" value="F:transposase activity"/>
    <property type="evidence" value="ECO:0007669"/>
    <property type="project" value="UniProtKB-UniRule"/>
</dbReference>
<evidence type="ECO:0000256" key="2">
    <source>
        <dbReference type="ARBA" id="ARBA00010961"/>
    </source>
</evidence>
<dbReference type="Pfam" id="PF00872">
    <property type="entry name" value="Transposase_mut"/>
    <property type="match status" value="1"/>
</dbReference>
<protein>
    <recommendedName>
        <fullName evidence="6">Mutator family transposase</fullName>
    </recommendedName>
</protein>
<dbReference type="PANTHER" id="PTHR33217">
    <property type="entry name" value="TRANSPOSASE FOR INSERTION SEQUENCE ELEMENT IS1081"/>
    <property type="match status" value="1"/>
</dbReference>